<feature type="signal peptide" evidence="1">
    <location>
        <begin position="1"/>
        <end position="18"/>
    </location>
</feature>
<accession>K6X525</accession>
<gene>
    <name evidence="2" type="ORF">GLIP_3108</name>
</gene>
<feature type="chain" id="PRO_5003896395" evidence="1">
    <location>
        <begin position="19"/>
        <end position="298"/>
    </location>
</feature>
<dbReference type="eggNOG" id="COG3904">
    <property type="taxonomic scope" value="Bacteria"/>
</dbReference>
<evidence type="ECO:0000256" key="1">
    <source>
        <dbReference type="SAM" id="SignalP"/>
    </source>
</evidence>
<keyword evidence="3" id="KW-1185">Reference proteome</keyword>
<protein>
    <submittedName>
        <fullName evidence="2">Uncharacterized protein</fullName>
    </submittedName>
</protein>
<name>K6X525_9ALTE</name>
<evidence type="ECO:0000313" key="3">
    <source>
        <dbReference type="Proteomes" id="UP000006334"/>
    </source>
</evidence>
<evidence type="ECO:0000313" key="2">
    <source>
        <dbReference type="EMBL" id="GAC15729.1"/>
    </source>
</evidence>
<organism evidence="2 3">
    <name type="scientific">Aliiglaciecola lipolytica E3</name>
    <dbReference type="NCBI Taxonomy" id="1127673"/>
    <lineage>
        <taxon>Bacteria</taxon>
        <taxon>Pseudomonadati</taxon>
        <taxon>Pseudomonadota</taxon>
        <taxon>Gammaproteobacteria</taxon>
        <taxon>Alteromonadales</taxon>
        <taxon>Alteromonadaceae</taxon>
        <taxon>Aliiglaciecola</taxon>
    </lineage>
</organism>
<dbReference type="EMBL" id="BAEN01000059">
    <property type="protein sequence ID" value="GAC15729.1"/>
    <property type="molecule type" value="Genomic_DNA"/>
</dbReference>
<dbReference type="Proteomes" id="UP000006334">
    <property type="component" value="Unassembled WGS sequence"/>
</dbReference>
<dbReference type="AlphaFoldDB" id="K6X525"/>
<comment type="caution">
    <text evidence="2">The sequence shown here is derived from an EMBL/GenBank/DDBJ whole genome shotgun (WGS) entry which is preliminary data.</text>
</comment>
<dbReference type="STRING" id="1127673.GLIP_3108"/>
<keyword evidence="1" id="KW-0732">Signal</keyword>
<dbReference type="SUPFAM" id="SSF52096">
    <property type="entry name" value="ClpP/crotonase"/>
    <property type="match status" value="1"/>
</dbReference>
<dbReference type="InterPro" id="IPR029045">
    <property type="entry name" value="ClpP/crotonase-like_dom_sf"/>
</dbReference>
<proteinExistence type="predicted"/>
<reference evidence="2 3" key="1">
    <citation type="journal article" date="2017" name="Antonie Van Leeuwenhoek">
        <title>Rhizobium rhizosphaerae sp. nov., a novel species isolated from rice rhizosphere.</title>
        <authorList>
            <person name="Zhao J.J."/>
            <person name="Zhang J."/>
            <person name="Zhang R.J."/>
            <person name="Zhang C.W."/>
            <person name="Yin H.Q."/>
            <person name="Zhang X.X."/>
        </authorList>
    </citation>
    <scope>NUCLEOTIDE SEQUENCE [LARGE SCALE GENOMIC DNA]</scope>
    <source>
        <strain evidence="2 3">E3</strain>
    </source>
</reference>
<sequence>MRFLWFLIPLIVCSGAQARLQLSTVSNNGQAVLYIKDGKSGIETGDAQNIKRALSQRSYSQVWLHSGGGNLYEGVKIGLVLREFGSFVRVKKGDYCISACTIAFLGGVLRTVDEDATYQVHAYSKVLSGLRPEQESLAKVSPGKFIREYAQEQFTQDAPFWSASLFLYIRSMIQHPPAPKRIQVFNTYSQNQLTNQIKNTIHMDYERYVLNNLSVDENRGAQEGIAATHDIAMRLEREAMAYSLIYLDSLAKQQQLGKRAKPALRILRTMFESSILATSSLNQSTLREYGYTNVASSK</sequence>